<evidence type="ECO:0000313" key="2">
    <source>
        <dbReference type="Proteomes" id="UP001060085"/>
    </source>
</evidence>
<name>A0ACC0AQA4_CATRO</name>
<comment type="caution">
    <text evidence="1">The sequence shown here is derived from an EMBL/GenBank/DDBJ whole genome shotgun (WGS) entry which is preliminary data.</text>
</comment>
<evidence type="ECO:0000313" key="1">
    <source>
        <dbReference type="EMBL" id="KAI5661613.1"/>
    </source>
</evidence>
<accession>A0ACC0AQA4</accession>
<keyword evidence="2" id="KW-1185">Reference proteome</keyword>
<sequence>MFGRGIPSKNPPDDNRSFTSLLLFQRVSVPMMISISISVAKLGACGHHSWIGCVAWRISFRNCQSRNLFRLQVALGFPDVLFLFCCKCLYCWPFEPKSHPSQKKHYSDHLQQV</sequence>
<proteinExistence type="predicted"/>
<dbReference type="Proteomes" id="UP001060085">
    <property type="component" value="Linkage Group LG05"/>
</dbReference>
<reference evidence="2" key="1">
    <citation type="journal article" date="2023" name="Nat. Plants">
        <title>Single-cell RNA sequencing provides a high-resolution roadmap for understanding the multicellular compartmentation of specialized metabolism.</title>
        <authorList>
            <person name="Sun S."/>
            <person name="Shen X."/>
            <person name="Li Y."/>
            <person name="Li Y."/>
            <person name="Wang S."/>
            <person name="Li R."/>
            <person name="Zhang H."/>
            <person name="Shen G."/>
            <person name="Guo B."/>
            <person name="Wei J."/>
            <person name="Xu J."/>
            <person name="St-Pierre B."/>
            <person name="Chen S."/>
            <person name="Sun C."/>
        </authorList>
    </citation>
    <scope>NUCLEOTIDE SEQUENCE [LARGE SCALE GENOMIC DNA]</scope>
</reference>
<protein>
    <submittedName>
        <fullName evidence="1">Uncharacterized protein</fullName>
    </submittedName>
</protein>
<organism evidence="1 2">
    <name type="scientific">Catharanthus roseus</name>
    <name type="common">Madagascar periwinkle</name>
    <name type="synonym">Vinca rosea</name>
    <dbReference type="NCBI Taxonomy" id="4058"/>
    <lineage>
        <taxon>Eukaryota</taxon>
        <taxon>Viridiplantae</taxon>
        <taxon>Streptophyta</taxon>
        <taxon>Embryophyta</taxon>
        <taxon>Tracheophyta</taxon>
        <taxon>Spermatophyta</taxon>
        <taxon>Magnoliopsida</taxon>
        <taxon>eudicotyledons</taxon>
        <taxon>Gunneridae</taxon>
        <taxon>Pentapetalae</taxon>
        <taxon>asterids</taxon>
        <taxon>lamiids</taxon>
        <taxon>Gentianales</taxon>
        <taxon>Apocynaceae</taxon>
        <taxon>Rauvolfioideae</taxon>
        <taxon>Vinceae</taxon>
        <taxon>Catharanthinae</taxon>
        <taxon>Catharanthus</taxon>
    </lineage>
</organism>
<dbReference type="EMBL" id="CM044705">
    <property type="protein sequence ID" value="KAI5661613.1"/>
    <property type="molecule type" value="Genomic_DNA"/>
</dbReference>
<gene>
    <name evidence="1" type="ORF">M9H77_20936</name>
</gene>